<sequence length="271" mass="30577">MIRYEAELFAKVLEDILCKVNVVGIDSYTKKIKDLLKLGTTEVRTVGIYGKAGMGKTTLAKVVYKQICDRFEGSSFLSDIEEISKQPDGLVRLQKHLLRDILKMENLKIDNILGGINLIKESLRGKKVLVVLDKVNHMKQLHALAGNSEWLGPGSRTLATTRDEPLLTRLGVHGKFQAEELNYWESFQLFNWYAFGMVDAREGYLEVSIRAVEHAGGVPLALKALGSFLRGRSIDVWKRVLEYLEKKSSQGDPENTWAELASFDSRYGKEI</sequence>
<protein>
    <submittedName>
        <fullName evidence="3">Disease resistance protein RPV1-like</fullName>
    </submittedName>
</protein>
<dbReference type="KEGG" id="jre:108989864"/>
<dbReference type="Gene3D" id="1.10.8.430">
    <property type="entry name" value="Helical domain of apoptotic protease-activating factors"/>
    <property type="match status" value="1"/>
</dbReference>
<dbReference type="PANTHER" id="PTHR11017:SF271">
    <property type="entry name" value="DISEASE RESISTANCE PROTEIN (TIR-NBS-LRR CLASS) FAMILY"/>
    <property type="match status" value="1"/>
</dbReference>
<feature type="domain" description="NB-ARC" evidence="1">
    <location>
        <begin position="31"/>
        <end position="196"/>
    </location>
</feature>
<dbReference type="Proteomes" id="UP000235220">
    <property type="component" value="Chromosome 5"/>
</dbReference>
<dbReference type="GO" id="GO:0006952">
    <property type="term" value="P:defense response"/>
    <property type="evidence" value="ECO:0007669"/>
    <property type="project" value="InterPro"/>
</dbReference>
<name>A0A6P9EEQ4_JUGRE</name>
<dbReference type="InterPro" id="IPR027417">
    <property type="entry name" value="P-loop_NTPase"/>
</dbReference>
<accession>A0A6P9EEQ4</accession>
<dbReference type="PANTHER" id="PTHR11017">
    <property type="entry name" value="LEUCINE-RICH REPEAT-CONTAINING PROTEIN"/>
    <property type="match status" value="1"/>
</dbReference>
<keyword evidence="2" id="KW-1185">Reference proteome</keyword>
<dbReference type="RefSeq" id="XP_035545919.1">
    <property type="nucleotide sequence ID" value="XM_035690026.1"/>
</dbReference>
<dbReference type="GO" id="GO:0043531">
    <property type="term" value="F:ADP binding"/>
    <property type="evidence" value="ECO:0007669"/>
    <property type="project" value="InterPro"/>
</dbReference>
<dbReference type="InParanoid" id="A0A6P9EEQ4"/>
<dbReference type="InterPro" id="IPR042197">
    <property type="entry name" value="Apaf_helical"/>
</dbReference>
<dbReference type="SUPFAM" id="SSF52540">
    <property type="entry name" value="P-loop containing nucleoside triphosphate hydrolases"/>
    <property type="match status" value="1"/>
</dbReference>
<gene>
    <name evidence="3" type="primary">LOC108989864</name>
</gene>
<evidence type="ECO:0000313" key="2">
    <source>
        <dbReference type="Proteomes" id="UP000235220"/>
    </source>
</evidence>
<evidence type="ECO:0000313" key="3">
    <source>
        <dbReference type="RefSeq" id="XP_035545919.1"/>
    </source>
</evidence>
<dbReference type="GeneID" id="108989864"/>
<organism evidence="2 3">
    <name type="scientific">Juglans regia</name>
    <name type="common">English walnut</name>
    <dbReference type="NCBI Taxonomy" id="51240"/>
    <lineage>
        <taxon>Eukaryota</taxon>
        <taxon>Viridiplantae</taxon>
        <taxon>Streptophyta</taxon>
        <taxon>Embryophyta</taxon>
        <taxon>Tracheophyta</taxon>
        <taxon>Spermatophyta</taxon>
        <taxon>Magnoliopsida</taxon>
        <taxon>eudicotyledons</taxon>
        <taxon>Gunneridae</taxon>
        <taxon>Pentapetalae</taxon>
        <taxon>rosids</taxon>
        <taxon>fabids</taxon>
        <taxon>Fagales</taxon>
        <taxon>Juglandaceae</taxon>
        <taxon>Juglans</taxon>
    </lineage>
</organism>
<dbReference type="OrthoDB" id="1357022at2759"/>
<dbReference type="PRINTS" id="PR00364">
    <property type="entry name" value="DISEASERSIST"/>
</dbReference>
<evidence type="ECO:0000259" key="1">
    <source>
        <dbReference type="Pfam" id="PF00931"/>
    </source>
</evidence>
<dbReference type="InterPro" id="IPR002182">
    <property type="entry name" value="NB-ARC"/>
</dbReference>
<dbReference type="InterPro" id="IPR044974">
    <property type="entry name" value="Disease_R_plants"/>
</dbReference>
<dbReference type="Gene3D" id="3.40.50.300">
    <property type="entry name" value="P-loop containing nucleotide triphosphate hydrolases"/>
    <property type="match status" value="1"/>
</dbReference>
<proteinExistence type="predicted"/>
<dbReference type="Pfam" id="PF00931">
    <property type="entry name" value="NB-ARC"/>
    <property type="match status" value="1"/>
</dbReference>
<dbReference type="AlphaFoldDB" id="A0A6P9EEQ4"/>
<reference evidence="3" key="1">
    <citation type="submission" date="2025-08" db="UniProtKB">
        <authorList>
            <consortium name="RefSeq"/>
        </authorList>
    </citation>
    <scope>IDENTIFICATION</scope>
    <source>
        <tissue evidence="3">Leaves</tissue>
    </source>
</reference>